<dbReference type="EMBL" id="JAHLQT010046397">
    <property type="protein sequence ID" value="KAG7153590.1"/>
    <property type="molecule type" value="Genomic_DNA"/>
</dbReference>
<gene>
    <name evidence="2" type="ORF">Hamer_G018125</name>
    <name evidence="1" type="ORF">Hamer_G026041</name>
</gene>
<dbReference type="EMBL" id="JAHLQT010008733">
    <property type="protein sequence ID" value="KAG7173848.1"/>
    <property type="molecule type" value="Genomic_DNA"/>
</dbReference>
<protein>
    <submittedName>
        <fullName evidence="1">Uncharacterized protein</fullName>
    </submittedName>
</protein>
<sequence length="91" mass="10527">MSQVEGENIVTLSCIAPVVFGFEHSLKLFIDNKPLYCFKLANALQSFVKRRLHPYLERIDVIAAAAMDPRFKLAWIPCEELQKEKISKMWT</sequence>
<comment type="caution">
    <text evidence="1">The sequence shown here is derived from an EMBL/GenBank/DDBJ whole genome shotgun (WGS) entry which is preliminary data.</text>
</comment>
<accession>A0A8J5MJK5</accession>
<proteinExistence type="predicted"/>
<name>A0A8J5MJK5_HOMAM</name>
<dbReference type="AlphaFoldDB" id="A0A8J5MJK5"/>
<reference evidence="1" key="1">
    <citation type="journal article" date="2021" name="Sci. Adv.">
        <title>The American lobster genome reveals insights on longevity, neural, and immune adaptations.</title>
        <authorList>
            <person name="Polinski J.M."/>
            <person name="Zimin A.V."/>
            <person name="Clark K.F."/>
            <person name="Kohn A.B."/>
            <person name="Sadowski N."/>
            <person name="Timp W."/>
            <person name="Ptitsyn A."/>
            <person name="Khanna P."/>
            <person name="Romanova D.Y."/>
            <person name="Williams P."/>
            <person name="Greenwood S.J."/>
            <person name="Moroz L.L."/>
            <person name="Walt D.R."/>
            <person name="Bodnar A.G."/>
        </authorList>
    </citation>
    <scope>NUCLEOTIDE SEQUENCE</scope>
    <source>
        <strain evidence="1">GMGI-L3</strain>
    </source>
</reference>
<organism evidence="1 3">
    <name type="scientific">Homarus americanus</name>
    <name type="common">American lobster</name>
    <dbReference type="NCBI Taxonomy" id="6706"/>
    <lineage>
        <taxon>Eukaryota</taxon>
        <taxon>Metazoa</taxon>
        <taxon>Ecdysozoa</taxon>
        <taxon>Arthropoda</taxon>
        <taxon>Crustacea</taxon>
        <taxon>Multicrustacea</taxon>
        <taxon>Malacostraca</taxon>
        <taxon>Eumalacostraca</taxon>
        <taxon>Eucarida</taxon>
        <taxon>Decapoda</taxon>
        <taxon>Pleocyemata</taxon>
        <taxon>Astacidea</taxon>
        <taxon>Nephropoidea</taxon>
        <taxon>Nephropidae</taxon>
        <taxon>Homarus</taxon>
    </lineage>
</organism>
<keyword evidence="3" id="KW-1185">Reference proteome</keyword>
<dbReference type="Proteomes" id="UP000747542">
    <property type="component" value="Unassembled WGS sequence"/>
</dbReference>
<evidence type="ECO:0000313" key="2">
    <source>
        <dbReference type="EMBL" id="KAG7173848.1"/>
    </source>
</evidence>
<evidence type="ECO:0000313" key="3">
    <source>
        <dbReference type="Proteomes" id="UP000747542"/>
    </source>
</evidence>
<evidence type="ECO:0000313" key="1">
    <source>
        <dbReference type="EMBL" id="KAG7153590.1"/>
    </source>
</evidence>